<dbReference type="InterPro" id="IPR002937">
    <property type="entry name" value="Amino_oxidase"/>
</dbReference>
<evidence type="ECO:0000256" key="2">
    <source>
        <dbReference type="ARBA" id="ARBA00038825"/>
    </source>
</evidence>
<sequence>MSAPTRADAVVVGGGPNGLAAAIALAEAGRDVLLLEARERLGGAVATQELTLPGFHHDVFSSVYPAAAASPVFARLPLADHGLRWVQPQHPMAHPLADGGAAVLARDLDTTAASLNVLAPGDGDRWRELAGPYLARFGALRETMLGGFPPVAGGAKLLAGLGLEGMLEFTRLLLASAEALGAELFGSDGSKAWLFGAALHGDVPVGGAGSAISGLYLNLLGHAVGWPSPEGGAARLTDALAGHLRALGGETRTGARVDGVEAAGGRVTGVRLEDGSRVEAATVILDTTPHALVELAGAALPADYVRKLARFRYGQATLKLDWALDGPIPWEAPDVRGAGTVHVGGDASEIRSALLEVEAGRMPARPFLLAGQQSVADPTRAPAGKHTAWAYTHVPRQFDLDGAIDAAEAQMERFAPGFRDLVLRRHVLAPRDLQERNANLVGGDVGGGSYALDQLVFRPLPSLSPYRTPLRGLYIGSASTFPGGAVHGVPGNAAAKAALNDARLRRIVPPLPPFARGVAKRLPRAR</sequence>
<gene>
    <name evidence="5" type="ORF">R7226_30145</name>
</gene>
<comment type="subunit">
    <text evidence="2">Interacts with COX5B; this interaction may contribute to localize PYROXD2 to the inner face of the inner mitochondrial membrane.</text>
</comment>
<dbReference type="SUPFAM" id="SSF51905">
    <property type="entry name" value="FAD/NAD(P)-binding domain"/>
    <property type="match status" value="1"/>
</dbReference>
<dbReference type="Gene3D" id="3.50.50.60">
    <property type="entry name" value="FAD/NAD(P)-binding domain"/>
    <property type="match status" value="2"/>
</dbReference>
<dbReference type="PRINTS" id="PR00420">
    <property type="entry name" value="RNGMNOXGNASE"/>
</dbReference>
<dbReference type="InterPro" id="IPR036188">
    <property type="entry name" value="FAD/NAD-bd_sf"/>
</dbReference>
<reference evidence="6" key="1">
    <citation type="submission" date="2023-07" db="EMBL/GenBank/DDBJ databases">
        <title>Conexibacter stalactiti sp. nov., isolated from stalactites in a lava cave and emended description of the genus Conexibacter.</title>
        <authorList>
            <person name="Lee S.D."/>
        </authorList>
    </citation>
    <scope>NUCLEOTIDE SEQUENCE [LARGE SCALE GENOMIC DNA]</scope>
    <source>
        <strain evidence="6">KCTC 39840</strain>
    </source>
</reference>
<name>A0ABU4HZH9_9ACTN</name>
<evidence type="ECO:0000259" key="4">
    <source>
        <dbReference type="Pfam" id="PF01593"/>
    </source>
</evidence>
<dbReference type="RefSeq" id="WP_318601208.1">
    <property type="nucleotide sequence ID" value="NZ_JAWSTH010000162.1"/>
</dbReference>
<proteinExistence type="predicted"/>
<protein>
    <recommendedName>
        <fullName evidence="3">Pyridine nucleotide-disulfide oxidoreductase domain-containing protein 2</fullName>
    </recommendedName>
</protein>
<keyword evidence="6" id="KW-1185">Reference proteome</keyword>
<dbReference type="Pfam" id="PF01593">
    <property type="entry name" value="Amino_oxidase"/>
    <property type="match status" value="1"/>
</dbReference>
<comment type="caution">
    <text evidence="5">The sequence shown here is derived from an EMBL/GenBank/DDBJ whole genome shotgun (WGS) entry which is preliminary data.</text>
</comment>
<feature type="domain" description="Amine oxidase" evidence="4">
    <location>
        <begin position="18"/>
        <end position="489"/>
    </location>
</feature>
<comment type="function">
    <text evidence="1">Probable oxidoreductase that may play a role as regulator of mitochondrial function.</text>
</comment>
<dbReference type="PANTHER" id="PTHR10668:SF105">
    <property type="entry name" value="DEHYDROGENASE-RELATED"/>
    <property type="match status" value="1"/>
</dbReference>
<organism evidence="5 6">
    <name type="scientific">Conexibacter stalactiti</name>
    <dbReference type="NCBI Taxonomy" id="1940611"/>
    <lineage>
        <taxon>Bacteria</taxon>
        <taxon>Bacillati</taxon>
        <taxon>Actinomycetota</taxon>
        <taxon>Thermoleophilia</taxon>
        <taxon>Solirubrobacterales</taxon>
        <taxon>Conexibacteraceae</taxon>
        <taxon>Conexibacter</taxon>
    </lineage>
</organism>
<dbReference type="EMBL" id="JAWSTH010000162">
    <property type="protein sequence ID" value="MDW5598661.1"/>
    <property type="molecule type" value="Genomic_DNA"/>
</dbReference>
<evidence type="ECO:0000313" key="5">
    <source>
        <dbReference type="EMBL" id="MDW5598661.1"/>
    </source>
</evidence>
<evidence type="ECO:0000313" key="6">
    <source>
        <dbReference type="Proteomes" id="UP001284601"/>
    </source>
</evidence>
<evidence type="ECO:0000256" key="1">
    <source>
        <dbReference type="ARBA" id="ARBA00037217"/>
    </source>
</evidence>
<dbReference type="Proteomes" id="UP001284601">
    <property type="component" value="Unassembled WGS sequence"/>
</dbReference>
<accession>A0ABU4HZH9</accession>
<dbReference type="PANTHER" id="PTHR10668">
    <property type="entry name" value="PHYTOENE DEHYDROGENASE"/>
    <property type="match status" value="1"/>
</dbReference>
<evidence type="ECO:0000256" key="3">
    <source>
        <dbReference type="ARBA" id="ARBA00040298"/>
    </source>
</evidence>